<protein>
    <recommendedName>
        <fullName evidence="2">Biotin transporter</fullName>
    </recommendedName>
</protein>
<dbReference type="GO" id="GO:0015225">
    <property type="term" value="F:biotin transmembrane transporter activity"/>
    <property type="evidence" value="ECO:0007669"/>
    <property type="project" value="UniProtKB-UniRule"/>
</dbReference>
<evidence type="ECO:0000256" key="3">
    <source>
        <dbReference type="SAM" id="Phobius"/>
    </source>
</evidence>
<comment type="subcellular location">
    <subcellularLocation>
        <location evidence="2">Cell membrane</location>
        <topology evidence="2">Multi-pass membrane protein</topology>
    </subcellularLocation>
</comment>
<evidence type="ECO:0000313" key="4">
    <source>
        <dbReference type="EMBL" id="XBG66186.1"/>
    </source>
</evidence>
<dbReference type="PIRSF" id="PIRSF016661">
    <property type="entry name" value="BioY"/>
    <property type="match status" value="1"/>
</dbReference>
<dbReference type="GO" id="GO:0005886">
    <property type="term" value="C:plasma membrane"/>
    <property type="evidence" value="ECO:0007669"/>
    <property type="project" value="UniProtKB-SubCell"/>
</dbReference>
<gene>
    <name evidence="4" type="ORF">AAGW17_04395</name>
</gene>
<feature type="transmembrane region" description="Helical" evidence="3">
    <location>
        <begin position="61"/>
        <end position="80"/>
    </location>
</feature>
<dbReference type="RefSeq" id="WP_347938802.1">
    <property type="nucleotide sequence ID" value="NZ_CP157197.1"/>
</dbReference>
<keyword evidence="3" id="KW-0812">Transmembrane</keyword>
<keyword evidence="3" id="KW-1133">Transmembrane helix</keyword>
<dbReference type="PANTHER" id="PTHR34295">
    <property type="entry name" value="BIOTIN TRANSPORTER BIOY"/>
    <property type="match status" value="1"/>
</dbReference>
<evidence type="ECO:0000256" key="1">
    <source>
        <dbReference type="ARBA" id="ARBA00010692"/>
    </source>
</evidence>
<dbReference type="EMBL" id="CP157197">
    <property type="protein sequence ID" value="XBG66186.1"/>
    <property type="molecule type" value="Genomic_DNA"/>
</dbReference>
<dbReference type="AlphaFoldDB" id="A0AAU7BXS3"/>
<keyword evidence="2" id="KW-0813">Transport</keyword>
<dbReference type="Pfam" id="PF02632">
    <property type="entry name" value="BioY"/>
    <property type="match status" value="1"/>
</dbReference>
<accession>A0AAU7BXS3</accession>
<proteinExistence type="inferred from homology"/>
<dbReference type="InterPro" id="IPR003784">
    <property type="entry name" value="BioY"/>
</dbReference>
<name>A0AAU7BXS3_9RICK</name>
<evidence type="ECO:0000256" key="2">
    <source>
        <dbReference type="PIRNR" id="PIRNR016661"/>
    </source>
</evidence>
<feature type="transmembrane region" description="Helical" evidence="3">
    <location>
        <begin position="153"/>
        <end position="175"/>
    </location>
</feature>
<dbReference type="PANTHER" id="PTHR34295:SF1">
    <property type="entry name" value="BIOTIN TRANSPORTER BIOY"/>
    <property type="match status" value="1"/>
</dbReference>
<sequence>MQLNLISLPLIKRQAMEIVLGVALLAICSQIIIPIKPIFISLQTVAVMFIGLTYNKTTGPLTILSFITLGVMGIPVFGGFSSGLRVLLGPTGGYLAGFLIAGYVMASLKDKIFTSNKWLNQISLCLIGNIIIMSSGWMWLFKFLGVSGAFYGGVLPFIIPGIIKSFLLIGLINLVKPNKVVSNSNK</sequence>
<feature type="transmembrane region" description="Helical" evidence="3">
    <location>
        <begin position="118"/>
        <end position="141"/>
    </location>
</feature>
<reference evidence="4" key="1">
    <citation type="submission" date="2024-05" db="EMBL/GenBank/DDBJ databases">
        <title>Characterization of a novel Rickettsia species. (Rickettsia oklahomia sp. nov.) from Amblyomma americanum ticks.</title>
        <authorList>
            <person name="Korla P.K."/>
            <person name="Karounos M."/>
            <person name="Wilson J.M."/>
            <person name="Little S.E."/>
            <person name="Qurollo B.A."/>
        </authorList>
    </citation>
    <scope>NUCLEOTIDE SEQUENCE</scope>
    <source>
        <strain evidence="4">Oklahoma-10</strain>
    </source>
</reference>
<dbReference type="Gene3D" id="1.10.1760.20">
    <property type="match status" value="1"/>
</dbReference>
<comment type="similarity">
    <text evidence="1 2">Belongs to the BioY family.</text>
</comment>
<keyword evidence="2 3" id="KW-0472">Membrane</keyword>
<dbReference type="KEGG" id="rof:AAGW17_04395"/>
<feature type="transmembrane region" description="Helical" evidence="3">
    <location>
        <begin position="15"/>
        <end position="32"/>
    </location>
</feature>
<keyword evidence="2" id="KW-1003">Cell membrane</keyword>
<feature type="transmembrane region" description="Helical" evidence="3">
    <location>
        <begin position="86"/>
        <end position="106"/>
    </location>
</feature>
<organism evidence="4">
    <name type="scientific">Rickettsia oklahomensis</name>
    <dbReference type="NCBI Taxonomy" id="3141789"/>
    <lineage>
        <taxon>Bacteria</taxon>
        <taxon>Pseudomonadati</taxon>
        <taxon>Pseudomonadota</taxon>
        <taxon>Alphaproteobacteria</taxon>
        <taxon>Rickettsiales</taxon>
        <taxon>Rickettsiaceae</taxon>
        <taxon>Rickettsieae</taxon>
        <taxon>Rickettsia</taxon>
        <taxon>belli group</taxon>
    </lineage>
</organism>